<reference evidence="2" key="1">
    <citation type="submission" date="2021-01" db="EMBL/GenBank/DDBJ databases">
        <authorList>
            <consortium name="Genoscope - CEA"/>
            <person name="William W."/>
        </authorList>
    </citation>
    <scope>NUCLEOTIDE SEQUENCE</scope>
</reference>
<organism evidence="2 3">
    <name type="scientific">Paramecium sonneborni</name>
    <dbReference type="NCBI Taxonomy" id="65129"/>
    <lineage>
        <taxon>Eukaryota</taxon>
        <taxon>Sar</taxon>
        <taxon>Alveolata</taxon>
        <taxon>Ciliophora</taxon>
        <taxon>Intramacronucleata</taxon>
        <taxon>Oligohymenophorea</taxon>
        <taxon>Peniculida</taxon>
        <taxon>Parameciidae</taxon>
        <taxon>Paramecium</taxon>
    </lineage>
</organism>
<dbReference type="OrthoDB" id="288275at2759"/>
<dbReference type="Proteomes" id="UP000692954">
    <property type="component" value="Unassembled WGS sequence"/>
</dbReference>
<keyword evidence="3" id="KW-1185">Reference proteome</keyword>
<feature type="chain" id="PRO_5035777943" evidence="1">
    <location>
        <begin position="17"/>
        <end position="85"/>
    </location>
</feature>
<protein>
    <submittedName>
        <fullName evidence="2">Uncharacterized protein</fullName>
    </submittedName>
</protein>
<accession>A0A8S1NIB3</accession>
<proteinExistence type="predicted"/>
<comment type="caution">
    <text evidence="2">The sequence shown here is derived from an EMBL/GenBank/DDBJ whole genome shotgun (WGS) entry which is preliminary data.</text>
</comment>
<dbReference type="EMBL" id="CAJJDN010000053">
    <property type="protein sequence ID" value="CAD8088755.1"/>
    <property type="molecule type" value="Genomic_DNA"/>
</dbReference>
<gene>
    <name evidence="2" type="ORF">PSON_ATCC_30995.1.T0530081</name>
</gene>
<keyword evidence="1" id="KW-0732">Signal</keyword>
<dbReference type="AlphaFoldDB" id="A0A8S1NIB3"/>
<feature type="signal peptide" evidence="1">
    <location>
        <begin position="1"/>
        <end position="16"/>
    </location>
</feature>
<evidence type="ECO:0000256" key="1">
    <source>
        <dbReference type="SAM" id="SignalP"/>
    </source>
</evidence>
<evidence type="ECO:0000313" key="3">
    <source>
        <dbReference type="Proteomes" id="UP000692954"/>
    </source>
</evidence>
<name>A0A8S1NIB3_9CILI</name>
<evidence type="ECO:0000313" key="2">
    <source>
        <dbReference type="EMBL" id="CAD8088755.1"/>
    </source>
</evidence>
<sequence>MRQVFIILILASICFSQSQLRGSQQIVRQDGSLEDYSFMQFHYHTPPMDVMMMNHEAEIQRMMGVPGVVMMNYVIEESPYNPIAW</sequence>